<dbReference type="InterPro" id="IPR003087">
    <property type="entry name" value="LCN2/LCN12"/>
</dbReference>
<evidence type="ECO:0000259" key="9">
    <source>
        <dbReference type="Pfam" id="PF00061"/>
    </source>
</evidence>
<keyword evidence="3" id="KW-0813">Transport</keyword>
<sequence length="196" mass="22789">MVLALLWMSLTLLGALQSQASGKLHVPKPMHIVLSKIRLQPNFMEDRFQGKWYALAVAENTIRNGSESQFQMYSITFDLNKDHSYSVSTKTQRGQDCQNWDLTFVPSHVRGQFDLGHKKLYPGIQTYTMRVSSTDYNQYALVFLKMKFKNHLFYETTLYGRTKELNTDLKERFIDFVTDIGYDNENIIIHDSIGKD</sequence>
<feature type="signal peptide" evidence="8">
    <location>
        <begin position="1"/>
        <end position="22"/>
    </location>
</feature>
<evidence type="ECO:0000256" key="5">
    <source>
        <dbReference type="ARBA" id="ARBA00022729"/>
    </source>
</evidence>
<evidence type="ECO:0000256" key="1">
    <source>
        <dbReference type="ARBA" id="ARBA00004613"/>
    </source>
</evidence>
<dbReference type="RefSeq" id="XP_012372437.1">
    <property type="nucleotide sequence ID" value="XM_012516983.1"/>
</dbReference>
<feature type="domain" description="Lipocalin/cytosolic fatty-acid binding" evidence="9">
    <location>
        <begin position="49"/>
        <end position="190"/>
    </location>
</feature>
<dbReference type="AlphaFoldDB" id="A0A6P3VD27"/>
<evidence type="ECO:0000256" key="3">
    <source>
        <dbReference type="ARBA" id="ARBA00022448"/>
    </source>
</evidence>
<evidence type="ECO:0000313" key="10">
    <source>
        <dbReference type="Proteomes" id="UP000515203"/>
    </source>
</evidence>
<dbReference type="SUPFAM" id="SSF50814">
    <property type="entry name" value="Lipocalins"/>
    <property type="match status" value="1"/>
</dbReference>
<dbReference type="Pfam" id="PF00061">
    <property type="entry name" value="Lipocalin"/>
    <property type="match status" value="1"/>
</dbReference>
<protein>
    <submittedName>
        <fullName evidence="11">Neutrophil gelatinase-associated lipocalin-like</fullName>
    </submittedName>
</protein>
<dbReference type="GO" id="GO:0036094">
    <property type="term" value="F:small molecule binding"/>
    <property type="evidence" value="ECO:0007669"/>
    <property type="project" value="InterPro"/>
</dbReference>
<evidence type="ECO:0000256" key="8">
    <source>
        <dbReference type="SAM" id="SignalP"/>
    </source>
</evidence>
<dbReference type="PRINTS" id="PR00179">
    <property type="entry name" value="LIPOCALIN"/>
</dbReference>
<dbReference type="PANTHER" id="PTHR11430">
    <property type="entry name" value="LIPOCALIN"/>
    <property type="match status" value="1"/>
</dbReference>
<dbReference type="GO" id="GO:0005615">
    <property type="term" value="C:extracellular space"/>
    <property type="evidence" value="ECO:0007669"/>
    <property type="project" value="TreeGrafter"/>
</dbReference>
<evidence type="ECO:0000256" key="2">
    <source>
        <dbReference type="ARBA" id="ARBA00006889"/>
    </source>
</evidence>
<keyword evidence="6" id="KW-1015">Disulfide bond</keyword>
<comment type="subcellular location">
    <subcellularLocation>
        <location evidence="1">Secreted</location>
    </subcellularLocation>
</comment>
<dbReference type="InterPro" id="IPR002345">
    <property type="entry name" value="Lipocalin"/>
</dbReference>
<proteinExistence type="inferred from homology"/>
<reference evidence="11" key="1">
    <citation type="submission" date="2025-08" db="UniProtKB">
        <authorList>
            <consortium name="RefSeq"/>
        </authorList>
    </citation>
    <scope>IDENTIFICATION</scope>
</reference>
<keyword evidence="10" id="KW-1185">Reference proteome</keyword>
<gene>
    <name evidence="11" type="primary">LOC105743592</name>
</gene>
<dbReference type="Gene3D" id="2.40.128.20">
    <property type="match status" value="1"/>
</dbReference>
<dbReference type="OrthoDB" id="9048943at2759"/>
<evidence type="ECO:0000313" key="11">
    <source>
        <dbReference type="RefSeq" id="XP_012372437.1"/>
    </source>
</evidence>
<evidence type="ECO:0000256" key="4">
    <source>
        <dbReference type="ARBA" id="ARBA00022525"/>
    </source>
</evidence>
<comment type="similarity">
    <text evidence="2">Belongs to the calycin superfamily. Lipocalin family.</text>
</comment>
<dbReference type="InParanoid" id="A0A6P3VD27"/>
<feature type="chain" id="PRO_5028415265" evidence="8">
    <location>
        <begin position="23"/>
        <end position="196"/>
    </location>
</feature>
<keyword evidence="5 8" id="KW-0732">Signal</keyword>
<keyword evidence="4" id="KW-0964">Secreted</keyword>
<dbReference type="GeneID" id="105743592"/>
<keyword evidence="7" id="KW-0325">Glycoprotein</keyword>
<dbReference type="PANTHER" id="PTHR11430:SF13">
    <property type="entry name" value="NEUTROPHIL GELATINASE-ASSOCIATED LIPOCALIN"/>
    <property type="match status" value="1"/>
</dbReference>
<dbReference type="InterPro" id="IPR012674">
    <property type="entry name" value="Calycin"/>
</dbReference>
<dbReference type="InterPro" id="IPR000566">
    <property type="entry name" value="Lipocln_cytosolic_FA-bd_dom"/>
</dbReference>
<evidence type="ECO:0000256" key="6">
    <source>
        <dbReference type="ARBA" id="ARBA00023157"/>
    </source>
</evidence>
<organism evidence="10 11">
    <name type="scientific">Octodon degus</name>
    <name type="common">Degu</name>
    <name type="synonym">Sciurus degus</name>
    <dbReference type="NCBI Taxonomy" id="10160"/>
    <lineage>
        <taxon>Eukaryota</taxon>
        <taxon>Metazoa</taxon>
        <taxon>Chordata</taxon>
        <taxon>Craniata</taxon>
        <taxon>Vertebrata</taxon>
        <taxon>Euteleostomi</taxon>
        <taxon>Mammalia</taxon>
        <taxon>Eutheria</taxon>
        <taxon>Euarchontoglires</taxon>
        <taxon>Glires</taxon>
        <taxon>Rodentia</taxon>
        <taxon>Hystricomorpha</taxon>
        <taxon>Octodontidae</taxon>
        <taxon>Octodon</taxon>
    </lineage>
</organism>
<dbReference type="PRINTS" id="PR01275">
    <property type="entry name" value="NGELATINASE"/>
</dbReference>
<accession>A0A6P3VD27</accession>
<dbReference type="Proteomes" id="UP000515203">
    <property type="component" value="Unplaced"/>
</dbReference>
<evidence type="ECO:0000256" key="7">
    <source>
        <dbReference type="ARBA" id="ARBA00023180"/>
    </source>
</evidence>
<name>A0A6P3VD27_OCTDE</name>